<dbReference type="KEGG" id="psyt:DSAG12_00660"/>
<proteinExistence type="inferred from homology"/>
<keyword evidence="11" id="KW-1185">Reference proteome</keyword>
<keyword evidence="6 9" id="KW-0949">S-adenosyl-L-methionine</keyword>
<accession>A0A5B9D772</accession>
<dbReference type="Pfam" id="PF01135">
    <property type="entry name" value="PCMT"/>
    <property type="match status" value="1"/>
</dbReference>
<dbReference type="PANTHER" id="PTHR11579">
    <property type="entry name" value="PROTEIN-L-ISOASPARTATE O-METHYLTRANSFERASE"/>
    <property type="match status" value="1"/>
</dbReference>
<comment type="function">
    <text evidence="7 9">Catalyzes the methyl esterification of L-isoaspartyl residues in peptides and proteins that result from spontaneous decomposition of normal L-aspartyl and L-asparaginyl residues. It plays a role in the repair and/or degradation of damaged proteins.</text>
</comment>
<evidence type="ECO:0000256" key="9">
    <source>
        <dbReference type="HAMAP-Rule" id="MF_00090"/>
    </source>
</evidence>
<dbReference type="PANTHER" id="PTHR11579:SF0">
    <property type="entry name" value="PROTEIN-L-ISOASPARTATE(D-ASPARTATE) O-METHYLTRANSFERASE"/>
    <property type="match status" value="1"/>
</dbReference>
<dbReference type="RefSeq" id="WP_147661783.1">
    <property type="nucleotide sequence ID" value="NZ_CP042905.2"/>
</dbReference>
<protein>
    <recommendedName>
        <fullName evidence="9">Protein-L-isoaspartate O-methyltransferase</fullName>
        <ecNumber evidence="9">2.1.1.77</ecNumber>
    </recommendedName>
    <alternativeName>
        <fullName evidence="9">L-isoaspartyl protein carboxyl methyltransferase</fullName>
    </alternativeName>
    <alternativeName>
        <fullName evidence="9">Protein L-isoaspartyl methyltransferase</fullName>
    </alternativeName>
    <alternativeName>
        <fullName evidence="9">Protein-beta-aspartate methyltransferase</fullName>
        <shortName evidence="9">PIMT</shortName>
    </alternativeName>
</protein>
<comment type="similarity">
    <text evidence="2 9">Belongs to the methyltransferase superfamily. L-isoaspartyl/D-aspartyl protein methyltransferase family.</text>
</comment>
<keyword evidence="5 9" id="KW-0808">Transferase</keyword>
<evidence type="ECO:0000313" key="11">
    <source>
        <dbReference type="Proteomes" id="UP000321408"/>
    </source>
</evidence>
<dbReference type="NCBIfam" id="NF001453">
    <property type="entry name" value="PRK00312.1"/>
    <property type="match status" value="1"/>
</dbReference>
<dbReference type="EMBL" id="CP042905">
    <property type="protein sequence ID" value="QEE14843.1"/>
    <property type="molecule type" value="Genomic_DNA"/>
</dbReference>
<feature type="active site" evidence="9">
    <location>
        <position position="64"/>
    </location>
</feature>
<evidence type="ECO:0000256" key="3">
    <source>
        <dbReference type="ARBA" id="ARBA00022490"/>
    </source>
</evidence>
<dbReference type="OrthoDB" id="33618at2157"/>
<dbReference type="InterPro" id="IPR000682">
    <property type="entry name" value="PCMT"/>
</dbReference>
<evidence type="ECO:0000256" key="5">
    <source>
        <dbReference type="ARBA" id="ARBA00022679"/>
    </source>
</evidence>
<comment type="subcellular location">
    <subcellularLocation>
        <location evidence="1 9">Cytoplasm</location>
    </subcellularLocation>
</comment>
<evidence type="ECO:0000256" key="4">
    <source>
        <dbReference type="ARBA" id="ARBA00022603"/>
    </source>
</evidence>
<evidence type="ECO:0000256" key="2">
    <source>
        <dbReference type="ARBA" id="ARBA00005369"/>
    </source>
</evidence>
<gene>
    <name evidence="9 10" type="primary">pcm</name>
    <name evidence="10" type="ORF">DSAG12_00660</name>
</gene>
<dbReference type="InterPro" id="IPR029063">
    <property type="entry name" value="SAM-dependent_MTases_sf"/>
</dbReference>
<dbReference type="EC" id="2.1.1.77" evidence="9"/>
<dbReference type="Gene3D" id="3.40.50.150">
    <property type="entry name" value="Vaccinia Virus protein VP39"/>
    <property type="match status" value="1"/>
</dbReference>
<dbReference type="GO" id="GO:0030091">
    <property type="term" value="P:protein repair"/>
    <property type="evidence" value="ECO:0007669"/>
    <property type="project" value="UniProtKB-UniRule"/>
</dbReference>
<sequence>MKNHKINQERLDLINNLKARKIIITENVYNAMLNVPRHLFLPELDINKAYIDSPQQIGKGQTISAPHMNAMMCEYLEIKPKDKILEIGTGSGYHAAILAELTGKGGIVYTIERIPDLAIKAQKKLEELSYSNVEVIIDDGTLGLESKAPFDKILVTAASPKIPKSLLVQLNPNGGILCIPVGKRHWDQDLIVIQRTKEKYIKKKVCKVIFVPLIGENGFDE</sequence>
<evidence type="ECO:0000256" key="1">
    <source>
        <dbReference type="ARBA" id="ARBA00004496"/>
    </source>
</evidence>
<dbReference type="SUPFAM" id="SSF53335">
    <property type="entry name" value="S-adenosyl-L-methionine-dependent methyltransferases"/>
    <property type="match status" value="1"/>
</dbReference>
<dbReference type="Proteomes" id="UP000321408">
    <property type="component" value="Chromosome"/>
</dbReference>
<keyword evidence="3 9" id="KW-0963">Cytoplasm</keyword>
<name>A0A5B9D772_9ARCH</name>
<dbReference type="AlphaFoldDB" id="A0A5B9D772"/>
<reference evidence="10 11" key="1">
    <citation type="journal article" date="2020" name="Nature">
        <title>Isolation of an archaeon at the prokaryote-eukaryote interface.</title>
        <authorList>
            <person name="Imachi H."/>
            <person name="Nobu M.K."/>
            <person name="Nakahara N."/>
            <person name="Morono Y."/>
            <person name="Ogawara M."/>
            <person name="Takaki Y."/>
            <person name="Takano Y."/>
            <person name="Uematsu K."/>
            <person name="Ikuta T."/>
            <person name="Ito M."/>
            <person name="Matsui Y."/>
            <person name="Miyazaki M."/>
            <person name="Murata K."/>
            <person name="Saito Y."/>
            <person name="Sakai S."/>
            <person name="Song C."/>
            <person name="Tasumi E."/>
            <person name="Yamanaka Y."/>
            <person name="Yamaguchi T."/>
            <person name="Kamagata Y."/>
            <person name="Tamaki H."/>
            <person name="Takai K."/>
        </authorList>
    </citation>
    <scope>NUCLEOTIDE SEQUENCE [LARGE SCALE GENOMIC DNA]</scope>
    <source>
        <strain evidence="10 11">MK-D1</strain>
    </source>
</reference>
<evidence type="ECO:0000256" key="8">
    <source>
        <dbReference type="ARBA" id="ARBA00029295"/>
    </source>
</evidence>
<dbReference type="CDD" id="cd02440">
    <property type="entry name" value="AdoMet_MTases"/>
    <property type="match status" value="1"/>
</dbReference>
<keyword evidence="4 9" id="KW-0489">Methyltransferase</keyword>
<evidence type="ECO:0000313" key="10">
    <source>
        <dbReference type="EMBL" id="QEE14843.1"/>
    </source>
</evidence>
<reference evidence="10 11" key="2">
    <citation type="journal article" date="2024" name="Int. J. Syst. Evol. Microbiol.">
        <title>Promethearchaeum syntrophicum gen. nov., sp. nov., an anaerobic, obligately syntrophic archaeon, the first isolate of the lineage 'Asgard' archaea, and proposal of the new archaeal phylum Promethearchaeota phyl. nov. and kingdom Promethearchaeati regn. nov.</title>
        <authorList>
            <person name="Imachi H."/>
            <person name="Nobu M.K."/>
            <person name="Kato S."/>
            <person name="Takaki Y."/>
            <person name="Miyazaki M."/>
            <person name="Miyata M."/>
            <person name="Ogawara M."/>
            <person name="Saito Y."/>
            <person name="Sakai S."/>
            <person name="Tahara Y.O."/>
            <person name="Takano Y."/>
            <person name="Tasumi E."/>
            <person name="Uematsu K."/>
            <person name="Yoshimura T."/>
            <person name="Itoh T."/>
            <person name="Ohkuma M."/>
            <person name="Takai K."/>
        </authorList>
    </citation>
    <scope>NUCLEOTIDE SEQUENCE [LARGE SCALE GENOMIC DNA]</scope>
    <source>
        <strain evidence="10 11">MK-D1</strain>
    </source>
</reference>
<evidence type="ECO:0000256" key="6">
    <source>
        <dbReference type="ARBA" id="ARBA00022691"/>
    </source>
</evidence>
<dbReference type="NCBIfam" id="TIGR00080">
    <property type="entry name" value="pimt"/>
    <property type="match status" value="1"/>
</dbReference>
<dbReference type="FunFam" id="3.40.50.150:FF:000010">
    <property type="entry name" value="Protein-L-isoaspartate O-methyltransferase"/>
    <property type="match status" value="1"/>
</dbReference>
<dbReference type="GO" id="GO:0004719">
    <property type="term" value="F:protein-L-isoaspartate (D-aspartate) O-methyltransferase activity"/>
    <property type="evidence" value="ECO:0007669"/>
    <property type="project" value="UniProtKB-UniRule"/>
</dbReference>
<organism evidence="10 11">
    <name type="scientific">Promethearchaeum syntrophicum</name>
    <dbReference type="NCBI Taxonomy" id="2594042"/>
    <lineage>
        <taxon>Archaea</taxon>
        <taxon>Promethearchaeati</taxon>
        <taxon>Promethearchaeota</taxon>
        <taxon>Promethearchaeia</taxon>
        <taxon>Promethearchaeales</taxon>
        <taxon>Promethearchaeaceae</taxon>
        <taxon>Promethearchaeum</taxon>
    </lineage>
</organism>
<dbReference type="GO" id="GO:0032259">
    <property type="term" value="P:methylation"/>
    <property type="evidence" value="ECO:0007669"/>
    <property type="project" value="UniProtKB-KW"/>
</dbReference>
<dbReference type="GeneID" id="41328665"/>
<evidence type="ECO:0000256" key="7">
    <source>
        <dbReference type="ARBA" id="ARBA00025330"/>
    </source>
</evidence>
<dbReference type="HAMAP" id="MF_00090">
    <property type="entry name" value="PIMT"/>
    <property type="match status" value="1"/>
</dbReference>
<comment type="catalytic activity">
    <reaction evidence="8 9">
        <text>[protein]-L-isoaspartate + S-adenosyl-L-methionine = [protein]-L-isoaspartate alpha-methyl ester + S-adenosyl-L-homocysteine</text>
        <dbReference type="Rhea" id="RHEA:12705"/>
        <dbReference type="Rhea" id="RHEA-COMP:12143"/>
        <dbReference type="Rhea" id="RHEA-COMP:12144"/>
        <dbReference type="ChEBI" id="CHEBI:57856"/>
        <dbReference type="ChEBI" id="CHEBI:59789"/>
        <dbReference type="ChEBI" id="CHEBI:90596"/>
        <dbReference type="ChEBI" id="CHEBI:90598"/>
        <dbReference type="EC" id="2.1.1.77"/>
    </reaction>
</comment>
<dbReference type="PROSITE" id="PS01279">
    <property type="entry name" value="PCMT"/>
    <property type="match status" value="1"/>
</dbReference>
<dbReference type="GO" id="GO:0005737">
    <property type="term" value="C:cytoplasm"/>
    <property type="evidence" value="ECO:0007669"/>
    <property type="project" value="UniProtKB-SubCell"/>
</dbReference>